<dbReference type="EMBL" id="JXXZ01000006">
    <property type="protein sequence ID" value="KJZ00325.1"/>
    <property type="molecule type" value="Genomic_DNA"/>
</dbReference>
<keyword evidence="3" id="KW-0804">Transcription</keyword>
<dbReference type="AlphaFoldDB" id="A0A0F4PYZ2"/>
<evidence type="ECO:0000256" key="1">
    <source>
        <dbReference type="ARBA" id="ARBA00023015"/>
    </source>
</evidence>
<dbReference type="InterPro" id="IPR008920">
    <property type="entry name" value="TF_FadR/GntR_C"/>
</dbReference>
<dbReference type="PROSITE" id="PS50949">
    <property type="entry name" value="HTH_GNTR"/>
    <property type="match status" value="1"/>
</dbReference>
<dbReference type="InterPro" id="IPR036390">
    <property type="entry name" value="WH_DNA-bd_sf"/>
</dbReference>
<dbReference type="SUPFAM" id="SSF46785">
    <property type="entry name" value="Winged helix' DNA-binding domain"/>
    <property type="match status" value="1"/>
</dbReference>
<dbReference type="GO" id="GO:0003677">
    <property type="term" value="F:DNA binding"/>
    <property type="evidence" value="ECO:0007669"/>
    <property type="project" value="UniProtKB-KW"/>
</dbReference>
<keyword evidence="1" id="KW-0805">Transcription regulation</keyword>
<dbReference type="SMART" id="SM00345">
    <property type="entry name" value="HTH_GNTR"/>
    <property type="match status" value="1"/>
</dbReference>
<dbReference type="Gene3D" id="1.20.120.530">
    <property type="entry name" value="GntR ligand-binding domain-like"/>
    <property type="match status" value="1"/>
</dbReference>
<protein>
    <submittedName>
        <fullName evidence="5">GntR family transcriptional regulator</fullName>
    </submittedName>
</protein>
<dbReference type="Pfam" id="PF07729">
    <property type="entry name" value="FCD"/>
    <property type="match status" value="1"/>
</dbReference>
<organism evidence="5 6">
    <name type="scientific">Pseudoalteromonas ruthenica</name>
    <dbReference type="NCBI Taxonomy" id="151081"/>
    <lineage>
        <taxon>Bacteria</taxon>
        <taxon>Pseudomonadati</taxon>
        <taxon>Pseudomonadota</taxon>
        <taxon>Gammaproteobacteria</taxon>
        <taxon>Alteromonadales</taxon>
        <taxon>Pseudoalteromonadaceae</taxon>
        <taxon>Pseudoalteromonas</taxon>
    </lineage>
</organism>
<keyword evidence="6" id="KW-1185">Reference proteome</keyword>
<dbReference type="CDD" id="cd07377">
    <property type="entry name" value="WHTH_GntR"/>
    <property type="match status" value="1"/>
</dbReference>
<dbReference type="PATRIC" id="fig|151081.8.peg.2972"/>
<name>A0A0F4PYZ2_9GAMM</name>
<dbReference type="OrthoDB" id="9028214at2"/>
<sequence>MAPLRKTSLSMQLADELGKAIISGHYNSAHALPTEAKLCEQYNISRTAVREAVKMLAAKGIISSRPRQGIRIEDADNWNLYDPQVLTWMLDSNPSLSILKEFLEMRLAIEPQAAALAAQRADSESIAKIEHAWKNMAASVDCDSNFHRYDIDFHLELLNASGNRFLRQLRDFTSTALNVSVRYTTPIKGDTHMVVEAHKNLFLAVANGEVNKARALSVSMIEEAIALIEQVNR</sequence>
<dbReference type="InterPro" id="IPR036388">
    <property type="entry name" value="WH-like_DNA-bd_sf"/>
</dbReference>
<reference evidence="5 6" key="1">
    <citation type="journal article" date="2015" name="BMC Genomics">
        <title>Genome mining reveals unlocked bioactive potential of marine Gram-negative bacteria.</title>
        <authorList>
            <person name="Machado H."/>
            <person name="Sonnenschein E.C."/>
            <person name="Melchiorsen J."/>
            <person name="Gram L."/>
        </authorList>
    </citation>
    <scope>NUCLEOTIDE SEQUENCE [LARGE SCALE GENOMIC DNA]</scope>
    <source>
        <strain evidence="5 6">S3137</strain>
    </source>
</reference>
<dbReference type="PANTHER" id="PTHR43537:SF44">
    <property type="entry name" value="GNTR FAMILY REGULATORY PROTEIN"/>
    <property type="match status" value="1"/>
</dbReference>
<evidence type="ECO:0000256" key="2">
    <source>
        <dbReference type="ARBA" id="ARBA00023125"/>
    </source>
</evidence>
<evidence type="ECO:0000256" key="3">
    <source>
        <dbReference type="ARBA" id="ARBA00023163"/>
    </source>
</evidence>
<dbReference type="Proteomes" id="UP000033664">
    <property type="component" value="Unassembled WGS sequence"/>
</dbReference>
<feature type="domain" description="HTH gntR-type" evidence="4">
    <location>
        <begin position="7"/>
        <end position="75"/>
    </location>
</feature>
<dbReference type="PRINTS" id="PR00035">
    <property type="entry name" value="HTHGNTR"/>
</dbReference>
<evidence type="ECO:0000313" key="5">
    <source>
        <dbReference type="EMBL" id="KJZ00325.1"/>
    </source>
</evidence>
<dbReference type="SMART" id="SM00895">
    <property type="entry name" value="FCD"/>
    <property type="match status" value="1"/>
</dbReference>
<dbReference type="RefSeq" id="WP_045980094.1">
    <property type="nucleotide sequence ID" value="NZ_JXXY01000015.1"/>
</dbReference>
<keyword evidence="2" id="KW-0238">DNA-binding</keyword>
<dbReference type="GeneID" id="58228110"/>
<evidence type="ECO:0000259" key="4">
    <source>
        <dbReference type="PROSITE" id="PS50949"/>
    </source>
</evidence>
<dbReference type="InterPro" id="IPR011711">
    <property type="entry name" value="GntR_C"/>
</dbReference>
<comment type="caution">
    <text evidence="5">The sequence shown here is derived from an EMBL/GenBank/DDBJ whole genome shotgun (WGS) entry which is preliminary data.</text>
</comment>
<evidence type="ECO:0000313" key="6">
    <source>
        <dbReference type="Proteomes" id="UP000033664"/>
    </source>
</evidence>
<accession>A0A0F4PYZ2</accession>
<dbReference type="InterPro" id="IPR000524">
    <property type="entry name" value="Tscrpt_reg_HTH_GntR"/>
</dbReference>
<dbReference type="GO" id="GO:0003700">
    <property type="term" value="F:DNA-binding transcription factor activity"/>
    <property type="evidence" value="ECO:0007669"/>
    <property type="project" value="InterPro"/>
</dbReference>
<dbReference type="PANTHER" id="PTHR43537">
    <property type="entry name" value="TRANSCRIPTIONAL REGULATOR, GNTR FAMILY"/>
    <property type="match status" value="1"/>
</dbReference>
<dbReference type="SUPFAM" id="SSF48008">
    <property type="entry name" value="GntR ligand-binding domain-like"/>
    <property type="match status" value="1"/>
</dbReference>
<proteinExistence type="predicted"/>
<gene>
    <name evidence="5" type="ORF">TW72_06380</name>
</gene>
<dbReference type="Gene3D" id="1.10.10.10">
    <property type="entry name" value="Winged helix-like DNA-binding domain superfamily/Winged helix DNA-binding domain"/>
    <property type="match status" value="1"/>
</dbReference>
<dbReference type="Pfam" id="PF00392">
    <property type="entry name" value="GntR"/>
    <property type="match status" value="1"/>
</dbReference>